<protein>
    <submittedName>
        <fullName evidence="1">Uncharacterized protein</fullName>
    </submittedName>
</protein>
<name>A0ABP7RR81_9BACT</name>
<comment type="caution">
    <text evidence="1">The sequence shown here is derived from an EMBL/GenBank/DDBJ whole genome shotgun (WGS) entry which is preliminary data.</text>
</comment>
<dbReference type="Proteomes" id="UP001500567">
    <property type="component" value="Unassembled WGS sequence"/>
</dbReference>
<sequence>MVNTTGHWGSSASAASRGGLGFLLIQRVQGGPVQVGAVGGAAGQRLAGVPDPQEHILEQVPGSFPVLYYALNHVAQRAVEFPEQPFQEGPGIRGPQVGEPGFGGSFERGNSHSAGWQRGLSYLILA</sequence>
<accession>A0ABP7RR81</accession>
<gene>
    <name evidence="1" type="ORF">GCM10022408_10370</name>
</gene>
<proteinExistence type="predicted"/>
<dbReference type="EMBL" id="BAABDJ010000007">
    <property type="protein sequence ID" value="GAA4001110.1"/>
    <property type="molecule type" value="Genomic_DNA"/>
</dbReference>
<evidence type="ECO:0000313" key="1">
    <source>
        <dbReference type="EMBL" id="GAA4001110.1"/>
    </source>
</evidence>
<keyword evidence="2" id="KW-1185">Reference proteome</keyword>
<evidence type="ECO:0000313" key="2">
    <source>
        <dbReference type="Proteomes" id="UP001500567"/>
    </source>
</evidence>
<organism evidence="1 2">
    <name type="scientific">Hymenobacter fastidiosus</name>
    <dbReference type="NCBI Taxonomy" id="486264"/>
    <lineage>
        <taxon>Bacteria</taxon>
        <taxon>Pseudomonadati</taxon>
        <taxon>Bacteroidota</taxon>
        <taxon>Cytophagia</taxon>
        <taxon>Cytophagales</taxon>
        <taxon>Hymenobacteraceae</taxon>
        <taxon>Hymenobacter</taxon>
    </lineage>
</organism>
<reference evidence="2" key="1">
    <citation type="journal article" date="2019" name="Int. J. Syst. Evol. Microbiol.">
        <title>The Global Catalogue of Microorganisms (GCM) 10K type strain sequencing project: providing services to taxonomists for standard genome sequencing and annotation.</title>
        <authorList>
            <consortium name="The Broad Institute Genomics Platform"/>
            <consortium name="The Broad Institute Genome Sequencing Center for Infectious Disease"/>
            <person name="Wu L."/>
            <person name="Ma J."/>
        </authorList>
    </citation>
    <scope>NUCLEOTIDE SEQUENCE [LARGE SCALE GENOMIC DNA]</scope>
    <source>
        <strain evidence="2">JCM 17224</strain>
    </source>
</reference>